<sequence length="709" mass="79120">MPSMAKQNKDSQVEIVGARTRSKAKAVIPPILFWNIRGIANQASRQSLRRIVGKNKVDFLALAEPMVSFHKTDKIYSYHCMESVVGNSDQNGKIWIFWRNLNCQLVNLAEQQITMAVVIDNKVSFLVTIVYASYHAETRRILFDELMDFANSVDVPWLIGGDFNCVSFPSEKCSGGTANLNGMAVAVDQRIAKTGIAMVSRCSCCASPNIEDYNHIFINGDLATALWNWFLPLIDSKVHLHYQIIPRIWSFISVTSTSFALGFVSLHCMILMLWEIWKGRCGRRFENKVTSAGAMIRTIKSMVTASLASFHFKGAPSNHGMEIHMAFGFHANFSTKQLKFIRWIPPISHYCLNVDGASKGNPGMCGGGGCIRDKQGVMMAAFSHYYGYGNGIIAEVRALYDGIYLVHSLGIRISIIYTDSLVLVKSMEVGKCPSWQALIWWREAYSFIQKNGLKITHIYREANQVADRLDNFGCLTMRNTMYWGSSDIPPQCKGTLLLDKTGLPHIRMAQTSSWWSGNILPLWGRIRNIALHTPPKRRTHAKYSTEILLPEPPGPVSYSSPQAAFSYRTLKGRPRHPVAPTSPFRATPKNLAEHFSIYRIIELGMEEDAAKSARTYAQANAYAPLLPALALSHAGTHASQRPCPHQPPTAHARPAACHLCAPTVCFSSSPQMDRSTYVEYTLVLVGSSMIVTLFNKNYADLMWVCAVDV</sequence>
<dbReference type="CDD" id="cd06222">
    <property type="entry name" value="RNase_H_like"/>
    <property type="match status" value="1"/>
</dbReference>
<protein>
    <recommendedName>
        <fullName evidence="5">RNase H type-1 domain-containing protein</fullName>
    </recommendedName>
</protein>
<dbReference type="PANTHER" id="PTHR47723:SF19">
    <property type="entry name" value="POLYNUCLEOTIDYL TRANSFERASE, RIBONUCLEASE H-LIKE SUPERFAMILY PROTEIN"/>
    <property type="match status" value="1"/>
</dbReference>
<dbReference type="Pfam" id="PF03372">
    <property type="entry name" value="Exo_endo_phos"/>
    <property type="match status" value="1"/>
</dbReference>
<dbReference type="InterPro" id="IPR044730">
    <property type="entry name" value="RNase_H-like_dom_plant"/>
</dbReference>
<dbReference type="Gene3D" id="3.30.420.10">
    <property type="entry name" value="Ribonuclease H-like superfamily/Ribonuclease H"/>
    <property type="match status" value="1"/>
</dbReference>
<dbReference type="SUPFAM" id="SSF56219">
    <property type="entry name" value="DNase I-like"/>
    <property type="match status" value="1"/>
</dbReference>
<dbReference type="GO" id="GO:0003676">
    <property type="term" value="F:nucleic acid binding"/>
    <property type="evidence" value="ECO:0007669"/>
    <property type="project" value="InterPro"/>
</dbReference>
<feature type="domain" description="Endonuclease/exonuclease/phosphatase" evidence="1">
    <location>
        <begin position="33"/>
        <end position="178"/>
    </location>
</feature>
<dbReference type="Gene3D" id="3.60.10.10">
    <property type="entry name" value="Endonuclease/exonuclease/phosphatase"/>
    <property type="match status" value="1"/>
</dbReference>
<comment type="caution">
    <text evidence="3">The sequence shown here is derived from an EMBL/GenBank/DDBJ whole genome shotgun (WGS) entry which is preliminary data.</text>
</comment>
<organism evidence="3 4">
    <name type="scientific">Colocasia esculenta</name>
    <name type="common">Wild taro</name>
    <name type="synonym">Arum esculentum</name>
    <dbReference type="NCBI Taxonomy" id="4460"/>
    <lineage>
        <taxon>Eukaryota</taxon>
        <taxon>Viridiplantae</taxon>
        <taxon>Streptophyta</taxon>
        <taxon>Embryophyta</taxon>
        <taxon>Tracheophyta</taxon>
        <taxon>Spermatophyta</taxon>
        <taxon>Magnoliopsida</taxon>
        <taxon>Liliopsida</taxon>
        <taxon>Araceae</taxon>
        <taxon>Aroideae</taxon>
        <taxon>Colocasieae</taxon>
        <taxon>Colocasia</taxon>
    </lineage>
</organism>
<keyword evidence="4" id="KW-1185">Reference proteome</keyword>
<dbReference type="OrthoDB" id="1720282at2759"/>
<proteinExistence type="predicted"/>
<dbReference type="InterPro" id="IPR002156">
    <property type="entry name" value="RNaseH_domain"/>
</dbReference>
<evidence type="ECO:0008006" key="5">
    <source>
        <dbReference type="Google" id="ProtNLM"/>
    </source>
</evidence>
<dbReference type="GO" id="GO:0004523">
    <property type="term" value="F:RNA-DNA hybrid ribonuclease activity"/>
    <property type="evidence" value="ECO:0007669"/>
    <property type="project" value="InterPro"/>
</dbReference>
<dbReference type="InterPro" id="IPR005135">
    <property type="entry name" value="Endo/exonuclease/phosphatase"/>
</dbReference>
<evidence type="ECO:0000313" key="3">
    <source>
        <dbReference type="EMBL" id="MQM15378.1"/>
    </source>
</evidence>
<feature type="domain" description="RNase H type-1" evidence="2">
    <location>
        <begin position="353"/>
        <end position="469"/>
    </location>
</feature>
<dbReference type="Pfam" id="PF13456">
    <property type="entry name" value="RVT_3"/>
    <property type="match status" value="1"/>
</dbReference>
<dbReference type="AlphaFoldDB" id="A0A843X534"/>
<gene>
    <name evidence="3" type="ORF">Taro_048323</name>
</gene>
<dbReference type="EMBL" id="NMUH01006489">
    <property type="protein sequence ID" value="MQM15378.1"/>
    <property type="molecule type" value="Genomic_DNA"/>
</dbReference>
<accession>A0A843X534</accession>
<evidence type="ECO:0000259" key="1">
    <source>
        <dbReference type="Pfam" id="PF03372"/>
    </source>
</evidence>
<dbReference type="InterPro" id="IPR012337">
    <property type="entry name" value="RNaseH-like_sf"/>
</dbReference>
<dbReference type="PANTHER" id="PTHR47723">
    <property type="entry name" value="OS05G0353850 PROTEIN"/>
    <property type="match status" value="1"/>
</dbReference>
<dbReference type="InterPro" id="IPR053151">
    <property type="entry name" value="RNase_H-like"/>
</dbReference>
<evidence type="ECO:0000259" key="2">
    <source>
        <dbReference type="Pfam" id="PF13456"/>
    </source>
</evidence>
<evidence type="ECO:0000313" key="4">
    <source>
        <dbReference type="Proteomes" id="UP000652761"/>
    </source>
</evidence>
<dbReference type="InterPro" id="IPR036397">
    <property type="entry name" value="RNaseH_sf"/>
</dbReference>
<dbReference type="Proteomes" id="UP000652761">
    <property type="component" value="Unassembled WGS sequence"/>
</dbReference>
<reference evidence="3" key="1">
    <citation type="submission" date="2017-07" db="EMBL/GenBank/DDBJ databases">
        <title>Taro Niue Genome Assembly and Annotation.</title>
        <authorList>
            <person name="Atibalentja N."/>
            <person name="Keating K."/>
            <person name="Fields C.J."/>
        </authorList>
    </citation>
    <scope>NUCLEOTIDE SEQUENCE</scope>
    <source>
        <strain evidence="3">Niue_2</strain>
        <tissue evidence="3">Leaf</tissue>
    </source>
</reference>
<dbReference type="SUPFAM" id="SSF53098">
    <property type="entry name" value="Ribonuclease H-like"/>
    <property type="match status" value="1"/>
</dbReference>
<name>A0A843X534_COLES</name>
<dbReference type="InterPro" id="IPR036691">
    <property type="entry name" value="Endo/exonu/phosph_ase_sf"/>
</dbReference>